<accession>A0A0B7AKY1</accession>
<evidence type="ECO:0000256" key="1">
    <source>
        <dbReference type="SAM" id="SignalP"/>
    </source>
</evidence>
<sequence>MVKHAAFLRHLISQLLITLSTYCWMRTQESINQTKIDGESIQRFIEFGITC</sequence>
<feature type="signal peptide" evidence="1">
    <location>
        <begin position="1"/>
        <end position="20"/>
    </location>
</feature>
<dbReference type="EMBL" id="HACG01034833">
    <property type="protein sequence ID" value="CEK81698.1"/>
    <property type="molecule type" value="Transcribed_RNA"/>
</dbReference>
<organism evidence="3">
    <name type="scientific">Arion vulgaris</name>
    <dbReference type="NCBI Taxonomy" id="1028688"/>
    <lineage>
        <taxon>Eukaryota</taxon>
        <taxon>Metazoa</taxon>
        <taxon>Spiralia</taxon>
        <taxon>Lophotrochozoa</taxon>
        <taxon>Mollusca</taxon>
        <taxon>Gastropoda</taxon>
        <taxon>Heterobranchia</taxon>
        <taxon>Euthyneura</taxon>
        <taxon>Panpulmonata</taxon>
        <taxon>Eupulmonata</taxon>
        <taxon>Stylommatophora</taxon>
        <taxon>Helicina</taxon>
        <taxon>Arionoidea</taxon>
        <taxon>Arionidae</taxon>
        <taxon>Arion</taxon>
    </lineage>
</organism>
<proteinExistence type="predicted"/>
<protein>
    <submittedName>
        <fullName evidence="3">Uncharacterized protein</fullName>
    </submittedName>
</protein>
<dbReference type="EMBL" id="HACG01034834">
    <property type="protein sequence ID" value="CEK81699.1"/>
    <property type="molecule type" value="Transcribed_RNA"/>
</dbReference>
<name>A0A0B7AKY1_9EUPU</name>
<evidence type="ECO:0000313" key="2">
    <source>
        <dbReference type="EMBL" id="CEK81698.1"/>
    </source>
</evidence>
<feature type="chain" id="PRO_5007391419" evidence="1">
    <location>
        <begin position="21"/>
        <end position="51"/>
    </location>
</feature>
<dbReference type="AlphaFoldDB" id="A0A0B7AKY1"/>
<gene>
    <name evidence="3" type="primary">ORF127492</name>
    <name evidence="2" type="synonym">ORF127490</name>
</gene>
<reference evidence="3" key="1">
    <citation type="submission" date="2014-12" db="EMBL/GenBank/DDBJ databases">
        <title>Insight into the proteome of Arion vulgaris.</title>
        <authorList>
            <person name="Aradska J."/>
            <person name="Bulat T."/>
            <person name="Smidak R."/>
            <person name="Sarate P."/>
            <person name="Gangsoo J."/>
            <person name="Sialana F."/>
            <person name="Bilban M."/>
            <person name="Lubec G."/>
        </authorList>
    </citation>
    <scope>NUCLEOTIDE SEQUENCE</scope>
    <source>
        <tissue evidence="3">Skin</tissue>
    </source>
</reference>
<evidence type="ECO:0000313" key="3">
    <source>
        <dbReference type="EMBL" id="CEK81699.1"/>
    </source>
</evidence>
<keyword evidence="1" id="KW-0732">Signal</keyword>